<proteinExistence type="predicted"/>
<dbReference type="EMBL" id="JAEQNB010000005">
    <property type="protein sequence ID" value="MBL0388255.1"/>
    <property type="molecule type" value="Genomic_DNA"/>
</dbReference>
<gene>
    <name evidence="4" type="ORF">JJB07_16700</name>
</gene>
<dbReference type="PANTHER" id="PTHR45586">
    <property type="entry name" value="TPR REPEAT-CONTAINING PROTEIN PA4667"/>
    <property type="match status" value="1"/>
</dbReference>
<dbReference type="SUPFAM" id="SSF48452">
    <property type="entry name" value="TPR-like"/>
    <property type="match status" value="1"/>
</dbReference>
<dbReference type="Proteomes" id="UP000602284">
    <property type="component" value="Unassembled WGS sequence"/>
</dbReference>
<accession>A0ABS1JDA6</accession>
<organism evidence="4 5">
    <name type="scientific">Tumebacillus amylolyticus</name>
    <dbReference type="NCBI Taxonomy" id="2801339"/>
    <lineage>
        <taxon>Bacteria</taxon>
        <taxon>Bacillati</taxon>
        <taxon>Bacillota</taxon>
        <taxon>Bacilli</taxon>
        <taxon>Bacillales</taxon>
        <taxon>Alicyclobacillaceae</taxon>
        <taxon>Tumebacillus</taxon>
    </lineage>
</organism>
<evidence type="ECO:0000313" key="5">
    <source>
        <dbReference type="Proteomes" id="UP000602284"/>
    </source>
</evidence>
<keyword evidence="5" id="KW-1185">Reference proteome</keyword>
<feature type="repeat" description="TPR" evidence="3">
    <location>
        <begin position="444"/>
        <end position="477"/>
    </location>
</feature>
<sequence length="544" mass="60768">MSNEAMASAFVVYAKPRDSLWLPTPVLHRVVDAVLRACSPTVRAALPFDSYMMPLLPAWVRREVWCEEPLQLRGENTNQPDASYGDAVLMGLAELVLTALRAQEWRLVVEVPTPLFIGQGDRRFLHLLSTSKAGQEIGVEVRRVPVTDQSAVGRSKSRVPLTLRALRRNCAQRVLVAALRGIDHALLAGLYREAAVKLVFASRLFRDHETIRRVFVDRMSFAYTMLGQHERSLACRKWQVAHGDQQADVCSAYIDSAIQRLLAGVTEESMRESRREFAQALALRPVVEAAQDRTLIASMWCNSFALWLYRAGNLQAASRACARAYQALEEQELLQTHLGQLGIICTNAVRVALARGQQEHASLWADRLAAVATDHPQVLEQCGKLYARLGHYEAAAAWTERAVHAGPPMPRLLKNLALYRYHTGEYAAALSAIEWVLSWQEGETQAFMLHGAILEALEDVVQAEKAYRQALEKSPEQATVWADLGRVLWEQNRFDEALQALEQGVRCAPERADLQELLTMLTQERNALDSHGGESPDPLNPSSL</sequence>
<dbReference type="Pfam" id="PF14559">
    <property type="entry name" value="TPR_19"/>
    <property type="match status" value="1"/>
</dbReference>
<evidence type="ECO:0000256" key="2">
    <source>
        <dbReference type="ARBA" id="ARBA00022803"/>
    </source>
</evidence>
<dbReference type="InterPro" id="IPR051012">
    <property type="entry name" value="CellSynth/LPSAsmb/PSIAsmb"/>
</dbReference>
<feature type="repeat" description="TPR" evidence="3">
    <location>
        <begin position="478"/>
        <end position="511"/>
    </location>
</feature>
<evidence type="ECO:0000256" key="1">
    <source>
        <dbReference type="ARBA" id="ARBA00022737"/>
    </source>
</evidence>
<dbReference type="InterPro" id="IPR011990">
    <property type="entry name" value="TPR-like_helical_dom_sf"/>
</dbReference>
<evidence type="ECO:0000313" key="4">
    <source>
        <dbReference type="EMBL" id="MBL0388255.1"/>
    </source>
</evidence>
<dbReference type="Gene3D" id="1.25.40.10">
    <property type="entry name" value="Tetratricopeptide repeat domain"/>
    <property type="match status" value="2"/>
</dbReference>
<dbReference type="PROSITE" id="PS50005">
    <property type="entry name" value="TPR"/>
    <property type="match status" value="2"/>
</dbReference>
<dbReference type="Pfam" id="PF13432">
    <property type="entry name" value="TPR_16"/>
    <property type="match status" value="1"/>
</dbReference>
<dbReference type="InterPro" id="IPR019734">
    <property type="entry name" value="TPR_rpt"/>
</dbReference>
<dbReference type="RefSeq" id="WP_201637032.1">
    <property type="nucleotide sequence ID" value="NZ_JAEQNB010000005.1"/>
</dbReference>
<comment type="caution">
    <text evidence="4">The sequence shown here is derived from an EMBL/GenBank/DDBJ whole genome shotgun (WGS) entry which is preliminary data.</text>
</comment>
<reference evidence="4 5" key="1">
    <citation type="submission" date="2021-01" db="EMBL/GenBank/DDBJ databases">
        <title>Tumebacillus sp. strain ITR2 16S ribosomal RNA gene Genome sequencing and assembly.</title>
        <authorList>
            <person name="Kang M."/>
        </authorList>
    </citation>
    <scope>NUCLEOTIDE SEQUENCE [LARGE SCALE GENOMIC DNA]</scope>
    <source>
        <strain evidence="4 5">ITR2</strain>
    </source>
</reference>
<dbReference type="PANTHER" id="PTHR45586:SF1">
    <property type="entry name" value="LIPOPOLYSACCHARIDE ASSEMBLY PROTEIN B"/>
    <property type="match status" value="1"/>
</dbReference>
<evidence type="ECO:0000256" key="3">
    <source>
        <dbReference type="PROSITE-ProRule" id="PRU00339"/>
    </source>
</evidence>
<dbReference type="SMART" id="SM00028">
    <property type="entry name" value="TPR"/>
    <property type="match status" value="4"/>
</dbReference>
<protein>
    <submittedName>
        <fullName evidence="4">Tetratricopeptide repeat protein</fullName>
    </submittedName>
</protein>
<name>A0ABS1JDA6_9BACL</name>
<keyword evidence="1" id="KW-0677">Repeat</keyword>
<keyword evidence="2 3" id="KW-0802">TPR repeat</keyword>